<evidence type="ECO:0000256" key="1">
    <source>
        <dbReference type="SAM" id="MobiDB-lite"/>
    </source>
</evidence>
<name>X1B3J7_9ZZZZ</name>
<comment type="caution">
    <text evidence="2">The sequence shown here is derived from an EMBL/GenBank/DDBJ whole genome shotgun (WGS) entry which is preliminary data.</text>
</comment>
<feature type="non-terminal residue" evidence="2">
    <location>
        <position position="1"/>
    </location>
</feature>
<evidence type="ECO:0000313" key="2">
    <source>
        <dbReference type="EMBL" id="GAG89595.1"/>
    </source>
</evidence>
<dbReference type="AlphaFoldDB" id="X1B3J7"/>
<gene>
    <name evidence="2" type="ORF">S01H4_22948</name>
</gene>
<protein>
    <submittedName>
        <fullName evidence="2">Uncharacterized protein</fullName>
    </submittedName>
</protein>
<dbReference type="EMBL" id="BART01010586">
    <property type="protein sequence ID" value="GAG89595.1"/>
    <property type="molecule type" value="Genomic_DNA"/>
</dbReference>
<accession>X1B3J7</accession>
<sequence length="31" mass="3616">QFWEINKAGGHPQTTDRKYPTPLSQQSYSIH</sequence>
<organism evidence="2">
    <name type="scientific">marine sediment metagenome</name>
    <dbReference type="NCBI Taxonomy" id="412755"/>
    <lineage>
        <taxon>unclassified sequences</taxon>
        <taxon>metagenomes</taxon>
        <taxon>ecological metagenomes</taxon>
    </lineage>
</organism>
<proteinExistence type="predicted"/>
<reference evidence="2" key="1">
    <citation type="journal article" date="2014" name="Front. Microbiol.">
        <title>High frequency of phylogenetically diverse reductive dehalogenase-homologous genes in deep subseafloor sedimentary metagenomes.</title>
        <authorList>
            <person name="Kawai M."/>
            <person name="Futagami T."/>
            <person name="Toyoda A."/>
            <person name="Takaki Y."/>
            <person name="Nishi S."/>
            <person name="Hori S."/>
            <person name="Arai W."/>
            <person name="Tsubouchi T."/>
            <person name="Morono Y."/>
            <person name="Uchiyama I."/>
            <person name="Ito T."/>
            <person name="Fujiyama A."/>
            <person name="Inagaki F."/>
            <person name="Takami H."/>
        </authorList>
    </citation>
    <scope>NUCLEOTIDE SEQUENCE</scope>
    <source>
        <strain evidence="2">Expedition CK06-06</strain>
    </source>
</reference>
<feature type="compositionally biased region" description="Polar residues" evidence="1">
    <location>
        <begin position="22"/>
        <end position="31"/>
    </location>
</feature>
<feature type="region of interest" description="Disordered" evidence="1">
    <location>
        <begin position="1"/>
        <end position="31"/>
    </location>
</feature>